<evidence type="ECO:0000256" key="2">
    <source>
        <dbReference type="SAM" id="Phobius"/>
    </source>
</evidence>
<evidence type="ECO:0000256" key="1">
    <source>
        <dbReference type="SAM" id="MobiDB-lite"/>
    </source>
</evidence>
<protein>
    <submittedName>
        <fullName evidence="3">Uncharacterized protein</fullName>
    </submittedName>
</protein>
<dbReference type="AlphaFoldDB" id="A0A7I7K6Q8"/>
<reference evidence="3 4" key="1">
    <citation type="journal article" date="2019" name="Emerg. Microbes Infect.">
        <title>Comprehensive subspecies identification of 175 nontuberculous mycobacteria species based on 7547 genomic profiles.</title>
        <authorList>
            <person name="Matsumoto Y."/>
            <person name="Kinjo T."/>
            <person name="Motooka D."/>
            <person name="Nabeya D."/>
            <person name="Jung N."/>
            <person name="Uechi K."/>
            <person name="Horii T."/>
            <person name="Iida T."/>
            <person name="Fujita J."/>
            <person name="Nakamura S."/>
        </authorList>
    </citation>
    <scope>NUCLEOTIDE SEQUENCE [LARGE SCALE GENOMIC DNA]</scope>
    <source>
        <strain evidence="3 4">JCM 6396</strain>
    </source>
</reference>
<evidence type="ECO:0000313" key="3">
    <source>
        <dbReference type="EMBL" id="BBX19880.1"/>
    </source>
</evidence>
<name>A0A7I7K6Q8_9MYCO</name>
<proteinExistence type="predicted"/>
<keyword evidence="4" id="KW-1185">Reference proteome</keyword>
<feature type="region of interest" description="Disordered" evidence="1">
    <location>
        <begin position="94"/>
        <end position="144"/>
    </location>
</feature>
<dbReference type="Proteomes" id="UP000467006">
    <property type="component" value="Chromosome"/>
</dbReference>
<accession>A0A7I7K6Q8</accession>
<keyword evidence="2" id="KW-0812">Transmembrane</keyword>
<gene>
    <name evidence="3" type="ORF">MDUV_47400</name>
</gene>
<feature type="compositionally biased region" description="Gly residues" evidence="1">
    <location>
        <begin position="105"/>
        <end position="123"/>
    </location>
</feature>
<dbReference type="EMBL" id="AP022563">
    <property type="protein sequence ID" value="BBX19880.1"/>
    <property type="molecule type" value="Genomic_DNA"/>
</dbReference>
<feature type="region of interest" description="Disordered" evidence="1">
    <location>
        <begin position="1"/>
        <end position="33"/>
    </location>
</feature>
<organism evidence="3 4">
    <name type="scientific">Mycolicibacterium duvalii</name>
    <dbReference type="NCBI Taxonomy" id="39688"/>
    <lineage>
        <taxon>Bacteria</taxon>
        <taxon>Bacillati</taxon>
        <taxon>Actinomycetota</taxon>
        <taxon>Actinomycetes</taxon>
        <taxon>Mycobacteriales</taxon>
        <taxon>Mycobacteriaceae</taxon>
        <taxon>Mycolicibacterium</taxon>
    </lineage>
</organism>
<keyword evidence="2" id="KW-1133">Transmembrane helix</keyword>
<sequence length="144" mass="14483">MVRATKIAVMNETTPPQNQPEPATEPVPAPPAEPRTVYVAQPPHRLNKAALWVGIAAGSVFILAAIFGAGVFVGKNIDGGPRYLHNGPGVVGHHGPMAPMPPMGQRGGPGAGMPGPFGPGGPTGQAPNQPGGAAEPTTTATPRP</sequence>
<dbReference type="KEGG" id="mdu:MDUV_47400"/>
<evidence type="ECO:0000313" key="4">
    <source>
        <dbReference type="Proteomes" id="UP000467006"/>
    </source>
</evidence>
<feature type="transmembrane region" description="Helical" evidence="2">
    <location>
        <begin position="49"/>
        <end position="73"/>
    </location>
</feature>
<feature type="compositionally biased region" description="Pro residues" evidence="1">
    <location>
        <begin position="17"/>
        <end position="33"/>
    </location>
</feature>
<keyword evidence="2" id="KW-0472">Membrane</keyword>
<feature type="compositionally biased region" description="Low complexity" evidence="1">
    <location>
        <begin position="124"/>
        <end position="144"/>
    </location>
</feature>